<protein>
    <submittedName>
        <fullName evidence="9">Microphthalmia-associated transcription factor</fullName>
    </submittedName>
</protein>
<organism evidence="9 10">
    <name type="scientific">Mytilus galloprovincialis</name>
    <name type="common">Mediterranean mussel</name>
    <dbReference type="NCBI Taxonomy" id="29158"/>
    <lineage>
        <taxon>Eukaryota</taxon>
        <taxon>Metazoa</taxon>
        <taxon>Spiralia</taxon>
        <taxon>Lophotrochozoa</taxon>
        <taxon>Mollusca</taxon>
        <taxon>Bivalvia</taxon>
        <taxon>Autobranchia</taxon>
        <taxon>Pteriomorphia</taxon>
        <taxon>Mytilida</taxon>
        <taxon>Mytiloidea</taxon>
        <taxon>Mytilidae</taxon>
        <taxon>Mytilinae</taxon>
        <taxon>Mytilus</taxon>
    </lineage>
</organism>
<dbReference type="CDD" id="cd11397">
    <property type="entry name" value="bHLHzip_MITF_like"/>
    <property type="match status" value="1"/>
</dbReference>
<dbReference type="OrthoDB" id="6242697at2759"/>
<dbReference type="InterPro" id="IPR031867">
    <property type="entry name" value="MiT/TFE_N"/>
</dbReference>
<dbReference type="GO" id="GO:0005634">
    <property type="term" value="C:nucleus"/>
    <property type="evidence" value="ECO:0007669"/>
    <property type="project" value="UniProtKB-SubCell"/>
</dbReference>
<dbReference type="PANTHER" id="PTHR45776:SF2">
    <property type="entry name" value="MIP04163P"/>
    <property type="match status" value="1"/>
</dbReference>
<evidence type="ECO:0000256" key="5">
    <source>
        <dbReference type="ARBA" id="ARBA00023163"/>
    </source>
</evidence>
<feature type="region of interest" description="Disordered" evidence="7">
    <location>
        <begin position="59"/>
        <end position="80"/>
    </location>
</feature>
<dbReference type="GO" id="GO:0000981">
    <property type="term" value="F:DNA-binding transcription factor activity, RNA polymerase II-specific"/>
    <property type="evidence" value="ECO:0007669"/>
    <property type="project" value="TreeGrafter"/>
</dbReference>
<dbReference type="PANTHER" id="PTHR45776">
    <property type="entry name" value="MIP04163P"/>
    <property type="match status" value="1"/>
</dbReference>
<gene>
    <name evidence="9" type="ORF">MGAL_10B080510</name>
</gene>
<proteinExistence type="inferred from homology"/>
<feature type="region of interest" description="Disordered" evidence="7">
    <location>
        <begin position="369"/>
        <end position="404"/>
    </location>
</feature>
<dbReference type="AlphaFoldDB" id="A0A8B6ENR9"/>
<feature type="domain" description="BHLH" evidence="8">
    <location>
        <begin position="233"/>
        <end position="286"/>
    </location>
</feature>
<feature type="compositionally biased region" description="Low complexity" evidence="7">
    <location>
        <begin position="387"/>
        <end position="398"/>
    </location>
</feature>
<evidence type="ECO:0000313" key="9">
    <source>
        <dbReference type="EMBL" id="VDI37090.1"/>
    </source>
</evidence>
<dbReference type="EMBL" id="UYJE01005397">
    <property type="protein sequence ID" value="VDI37090.1"/>
    <property type="molecule type" value="Genomic_DNA"/>
</dbReference>
<dbReference type="InterPro" id="IPR036638">
    <property type="entry name" value="HLH_DNA-bd_sf"/>
</dbReference>
<feature type="region of interest" description="Disordered" evidence="7">
    <location>
        <begin position="140"/>
        <end position="167"/>
    </location>
</feature>
<keyword evidence="4" id="KW-0238">DNA-binding</keyword>
<keyword evidence="10" id="KW-1185">Reference proteome</keyword>
<comment type="similarity">
    <text evidence="2">Belongs to the MiT/TFE family.</text>
</comment>
<dbReference type="InterPro" id="IPR011598">
    <property type="entry name" value="bHLH_dom"/>
</dbReference>
<comment type="subcellular location">
    <subcellularLocation>
        <location evidence="1">Nucleus</location>
    </subcellularLocation>
</comment>
<evidence type="ECO:0000256" key="4">
    <source>
        <dbReference type="ARBA" id="ARBA00023125"/>
    </source>
</evidence>
<evidence type="ECO:0000256" key="7">
    <source>
        <dbReference type="SAM" id="MobiDB-lite"/>
    </source>
</evidence>
<evidence type="ECO:0000313" key="10">
    <source>
        <dbReference type="Proteomes" id="UP000596742"/>
    </source>
</evidence>
<dbReference type="SMART" id="SM00353">
    <property type="entry name" value="HLH"/>
    <property type="match status" value="1"/>
</dbReference>
<sequence>MGDSGIVTDINSLFESVEQDNDDNFYKLQSKAIIGSPKVDIKHSNMPLRANMKLQLQRQQIEAEEKRNQSMSQSYKPPPSQPKIIQFPISSSVSNVDLNVAPQILKVESKLQNPTQFHVQESKKRQIHMFLSNPHGKVTSVQSLPVSTHSQEPLQTLSGSVPLDQDSNLSADLSSSAMSSEMADLPHANLFDIYEVPRENSNQPSSCLPKFQPATTPDFMTDEEARMWQKDRQKKDNHNQIERRRRFNINDRIKELGTLLPKTIDPDMRQNKGSILKASVDYIRKLRRDQERLKYVEDRQRKMESANRKMMLRMQQLELVLNANGMTSGMKDDMDQLANLSAQNAFQPHSYEQEIEQAPAVIVTSSHGSFEDYMDDSSPVSGDPMLSSNPVSPNSVNNASDLFN</sequence>
<evidence type="ECO:0000256" key="3">
    <source>
        <dbReference type="ARBA" id="ARBA00023015"/>
    </source>
</evidence>
<comment type="caution">
    <text evidence="9">The sequence shown here is derived from an EMBL/GenBank/DDBJ whole genome shotgun (WGS) entry which is preliminary data.</text>
</comment>
<dbReference type="GO" id="GO:0046983">
    <property type="term" value="F:protein dimerization activity"/>
    <property type="evidence" value="ECO:0007669"/>
    <property type="project" value="InterPro"/>
</dbReference>
<dbReference type="PROSITE" id="PS50888">
    <property type="entry name" value="BHLH"/>
    <property type="match status" value="1"/>
</dbReference>
<dbReference type="GO" id="GO:0000978">
    <property type="term" value="F:RNA polymerase II cis-regulatory region sequence-specific DNA binding"/>
    <property type="evidence" value="ECO:0007669"/>
    <property type="project" value="TreeGrafter"/>
</dbReference>
<dbReference type="Pfam" id="PF00010">
    <property type="entry name" value="HLH"/>
    <property type="match status" value="1"/>
</dbReference>
<dbReference type="SUPFAM" id="SSF47459">
    <property type="entry name" value="HLH, helix-loop-helix DNA-binding domain"/>
    <property type="match status" value="1"/>
</dbReference>
<accession>A0A8B6ENR9</accession>
<dbReference type="Pfam" id="PF15951">
    <property type="entry name" value="MITF_TFEB_C_3_N"/>
    <property type="match status" value="1"/>
</dbReference>
<evidence type="ECO:0000256" key="6">
    <source>
        <dbReference type="ARBA" id="ARBA00023242"/>
    </source>
</evidence>
<dbReference type="Gene3D" id="4.10.280.10">
    <property type="entry name" value="Helix-loop-helix DNA-binding domain"/>
    <property type="match status" value="1"/>
</dbReference>
<evidence type="ECO:0000259" key="8">
    <source>
        <dbReference type="PROSITE" id="PS50888"/>
    </source>
</evidence>
<feature type="compositionally biased region" description="Polar residues" evidence="7">
    <location>
        <begin position="140"/>
        <end position="159"/>
    </location>
</feature>
<reference evidence="9" key="1">
    <citation type="submission" date="2018-11" db="EMBL/GenBank/DDBJ databases">
        <authorList>
            <person name="Alioto T."/>
            <person name="Alioto T."/>
        </authorList>
    </citation>
    <scope>NUCLEOTIDE SEQUENCE</scope>
</reference>
<keyword evidence="3" id="KW-0805">Transcription regulation</keyword>
<keyword evidence="5" id="KW-0804">Transcription</keyword>
<name>A0A8B6ENR9_MYTGA</name>
<dbReference type="Proteomes" id="UP000596742">
    <property type="component" value="Unassembled WGS sequence"/>
</dbReference>
<keyword evidence="6" id="KW-0539">Nucleus</keyword>
<evidence type="ECO:0000256" key="1">
    <source>
        <dbReference type="ARBA" id="ARBA00004123"/>
    </source>
</evidence>
<evidence type="ECO:0000256" key="2">
    <source>
        <dbReference type="ARBA" id="ARBA00008289"/>
    </source>
</evidence>